<dbReference type="InterPro" id="IPR036047">
    <property type="entry name" value="F-box-like_dom_sf"/>
</dbReference>
<organism evidence="2 3">
    <name type="scientific">Linum trigynum</name>
    <dbReference type="NCBI Taxonomy" id="586398"/>
    <lineage>
        <taxon>Eukaryota</taxon>
        <taxon>Viridiplantae</taxon>
        <taxon>Streptophyta</taxon>
        <taxon>Embryophyta</taxon>
        <taxon>Tracheophyta</taxon>
        <taxon>Spermatophyta</taxon>
        <taxon>Magnoliopsida</taxon>
        <taxon>eudicotyledons</taxon>
        <taxon>Gunneridae</taxon>
        <taxon>Pentapetalae</taxon>
        <taxon>rosids</taxon>
        <taxon>fabids</taxon>
        <taxon>Malpighiales</taxon>
        <taxon>Linaceae</taxon>
        <taxon>Linum</taxon>
    </lineage>
</organism>
<name>A0AAV2GVR4_9ROSI</name>
<dbReference type="PANTHER" id="PTHR31639:SF100">
    <property type="entry name" value="OS07G0160500 PROTEIN"/>
    <property type="match status" value="1"/>
</dbReference>
<dbReference type="InterPro" id="IPR001810">
    <property type="entry name" value="F-box_dom"/>
</dbReference>
<proteinExistence type="predicted"/>
<dbReference type="Proteomes" id="UP001497516">
    <property type="component" value="Chromosome 9"/>
</dbReference>
<sequence length="312" mass="34989">MGGDPYFGKLPPELLGKIATALPLDEATRTSILSRRWRSQWRSALPNPHFAGNPTTQFAPNGYPISCFDTVDEFLNWVDKVIIRGTAAELSIESLGLNFEPEDTHCGWIEFNYKTDGSNTAAALVDGACTCCRFKVVSFRRPDRVLSLSGLLSGRRRGELLKRLALRNCDMGILRSQLTGAGNSFQFLISLVVQKGRFIEARFLSCFIYGCPVLQEVTLEDCCIVDNYEYGDEDGTVLRPCSGGRLMIVRESLMLLRLTRCSGFAEVVYVSRKRKNDYRPTIQDDTIEFDFSDFEPIPTSDVALLTFSWQLG</sequence>
<keyword evidence="3" id="KW-1185">Reference proteome</keyword>
<protein>
    <recommendedName>
        <fullName evidence="1">F-box domain-containing protein</fullName>
    </recommendedName>
</protein>
<dbReference type="SUPFAM" id="SSF81383">
    <property type="entry name" value="F-box domain"/>
    <property type="match status" value="1"/>
</dbReference>
<evidence type="ECO:0000259" key="1">
    <source>
        <dbReference type="Pfam" id="PF00646"/>
    </source>
</evidence>
<gene>
    <name evidence="2" type="ORF">LTRI10_LOCUS53970</name>
</gene>
<dbReference type="AlphaFoldDB" id="A0AAV2GVR4"/>
<dbReference type="EMBL" id="OZ034822">
    <property type="protein sequence ID" value="CAL1414836.1"/>
    <property type="molecule type" value="Genomic_DNA"/>
</dbReference>
<accession>A0AAV2GVR4</accession>
<dbReference type="Pfam" id="PF00646">
    <property type="entry name" value="F-box"/>
    <property type="match status" value="1"/>
</dbReference>
<dbReference type="PANTHER" id="PTHR31639">
    <property type="entry name" value="F-BOX PROTEIN-LIKE"/>
    <property type="match status" value="1"/>
</dbReference>
<feature type="domain" description="F-box" evidence="1">
    <location>
        <begin position="9"/>
        <end position="43"/>
    </location>
</feature>
<evidence type="ECO:0000313" key="2">
    <source>
        <dbReference type="EMBL" id="CAL1414836.1"/>
    </source>
</evidence>
<reference evidence="2 3" key="1">
    <citation type="submission" date="2024-04" db="EMBL/GenBank/DDBJ databases">
        <authorList>
            <person name="Fracassetti M."/>
        </authorList>
    </citation>
    <scope>NUCLEOTIDE SEQUENCE [LARGE SCALE GENOMIC DNA]</scope>
</reference>
<evidence type="ECO:0000313" key="3">
    <source>
        <dbReference type="Proteomes" id="UP001497516"/>
    </source>
</evidence>